<dbReference type="Proteomes" id="UP000322234">
    <property type="component" value="Unassembled WGS sequence"/>
</dbReference>
<sequence>MRGARPNTKIQQQKLNFPVQNTNMRQSGFAEKMKSESNWKGLNVYFSNAQAERAEGKRLCELRQAPEGLRKVKAESNVREIIANRSATIVDIPEALQLTQNMTLKPNMKYLMQQLTSGPL</sequence>
<protein>
    <submittedName>
        <fullName evidence="1">Uncharacterized protein</fullName>
    </submittedName>
</protein>
<evidence type="ECO:0000313" key="1">
    <source>
        <dbReference type="EMBL" id="MXQ81639.1"/>
    </source>
</evidence>
<reference evidence="1" key="1">
    <citation type="submission" date="2019-10" db="EMBL/GenBank/DDBJ databases">
        <title>The sequence and de novo assembly of the wild yak genome.</title>
        <authorList>
            <person name="Liu Y."/>
        </authorList>
    </citation>
    <scope>NUCLEOTIDE SEQUENCE [LARGE SCALE GENOMIC DNA]</scope>
    <source>
        <strain evidence="1">WY2019</strain>
    </source>
</reference>
<keyword evidence="2" id="KW-1185">Reference proteome</keyword>
<gene>
    <name evidence="1" type="ORF">E5288_WYG011877</name>
</gene>
<dbReference type="EMBL" id="VBQZ03000008">
    <property type="protein sequence ID" value="MXQ81639.1"/>
    <property type="molecule type" value="Genomic_DNA"/>
</dbReference>
<organism evidence="1 2">
    <name type="scientific">Bos mutus</name>
    <name type="common">wild yak</name>
    <dbReference type="NCBI Taxonomy" id="72004"/>
    <lineage>
        <taxon>Eukaryota</taxon>
        <taxon>Metazoa</taxon>
        <taxon>Chordata</taxon>
        <taxon>Craniata</taxon>
        <taxon>Vertebrata</taxon>
        <taxon>Euteleostomi</taxon>
        <taxon>Mammalia</taxon>
        <taxon>Eutheria</taxon>
        <taxon>Laurasiatheria</taxon>
        <taxon>Artiodactyla</taxon>
        <taxon>Ruminantia</taxon>
        <taxon>Pecora</taxon>
        <taxon>Bovidae</taxon>
        <taxon>Bovinae</taxon>
        <taxon>Bos</taxon>
    </lineage>
</organism>
<comment type="caution">
    <text evidence="1">The sequence shown here is derived from an EMBL/GenBank/DDBJ whole genome shotgun (WGS) entry which is preliminary data.</text>
</comment>
<evidence type="ECO:0000313" key="2">
    <source>
        <dbReference type="Proteomes" id="UP000322234"/>
    </source>
</evidence>
<name>A0A6B0QV00_9CETA</name>
<dbReference type="AlphaFoldDB" id="A0A6B0QV00"/>
<proteinExistence type="predicted"/>
<accession>A0A6B0QV00</accession>